<keyword evidence="2" id="KW-1185">Reference proteome</keyword>
<dbReference type="EMBL" id="ML119645">
    <property type="protein sequence ID" value="RPA88076.1"/>
    <property type="molecule type" value="Genomic_DNA"/>
</dbReference>
<protein>
    <submittedName>
        <fullName evidence="1">Uncharacterized protein</fullName>
    </submittedName>
</protein>
<evidence type="ECO:0000313" key="2">
    <source>
        <dbReference type="Proteomes" id="UP000275078"/>
    </source>
</evidence>
<dbReference type="Proteomes" id="UP000275078">
    <property type="component" value="Unassembled WGS sequence"/>
</dbReference>
<dbReference type="AlphaFoldDB" id="A0A3N4IQL3"/>
<proteinExistence type="predicted"/>
<sequence length="247" mass="28463">MAVAAHLRRQALDRILTEAGIVMPEEDCAILAKTLPTFDQQAKEYEARVKDKEDHHARMKKYLFRRDVTVQEMCKAHGPWHKGVLRCRFDTSWPLNRLNPTRTQPRQRQVVELEYRLDFELNWRICVLSPHNSGHSRRLIYGWAINCPENGYPEDNILALRAGPGNGHRVRGYIVPGDSFIMKEDNPTAPPEVGSKEEAHSLLAPAADKWKQMRRRMAQLSSITTIDYVVHFKADCPPESDLEQRSI</sequence>
<evidence type="ECO:0000313" key="1">
    <source>
        <dbReference type="EMBL" id="RPA88076.1"/>
    </source>
</evidence>
<accession>A0A3N4IQL3</accession>
<organism evidence="1 2">
    <name type="scientific">Ascobolus immersus RN42</name>
    <dbReference type="NCBI Taxonomy" id="1160509"/>
    <lineage>
        <taxon>Eukaryota</taxon>
        <taxon>Fungi</taxon>
        <taxon>Dikarya</taxon>
        <taxon>Ascomycota</taxon>
        <taxon>Pezizomycotina</taxon>
        <taxon>Pezizomycetes</taxon>
        <taxon>Pezizales</taxon>
        <taxon>Ascobolaceae</taxon>
        <taxon>Ascobolus</taxon>
    </lineage>
</organism>
<gene>
    <name evidence="1" type="ORF">BJ508DRAFT_320183</name>
</gene>
<name>A0A3N4IQL3_ASCIM</name>
<reference evidence="1 2" key="1">
    <citation type="journal article" date="2018" name="Nat. Ecol. Evol.">
        <title>Pezizomycetes genomes reveal the molecular basis of ectomycorrhizal truffle lifestyle.</title>
        <authorList>
            <person name="Murat C."/>
            <person name="Payen T."/>
            <person name="Noel B."/>
            <person name="Kuo A."/>
            <person name="Morin E."/>
            <person name="Chen J."/>
            <person name="Kohler A."/>
            <person name="Krizsan K."/>
            <person name="Balestrini R."/>
            <person name="Da Silva C."/>
            <person name="Montanini B."/>
            <person name="Hainaut M."/>
            <person name="Levati E."/>
            <person name="Barry K.W."/>
            <person name="Belfiori B."/>
            <person name="Cichocki N."/>
            <person name="Clum A."/>
            <person name="Dockter R.B."/>
            <person name="Fauchery L."/>
            <person name="Guy J."/>
            <person name="Iotti M."/>
            <person name="Le Tacon F."/>
            <person name="Lindquist E.A."/>
            <person name="Lipzen A."/>
            <person name="Malagnac F."/>
            <person name="Mello A."/>
            <person name="Molinier V."/>
            <person name="Miyauchi S."/>
            <person name="Poulain J."/>
            <person name="Riccioni C."/>
            <person name="Rubini A."/>
            <person name="Sitrit Y."/>
            <person name="Splivallo R."/>
            <person name="Traeger S."/>
            <person name="Wang M."/>
            <person name="Zifcakova L."/>
            <person name="Wipf D."/>
            <person name="Zambonelli A."/>
            <person name="Paolocci F."/>
            <person name="Nowrousian M."/>
            <person name="Ottonello S."/>
            <person name="Baldrian P."/>
            <person name="Spatafora J.W."/>
            <person name="Henrissat B."/>
            <person name="Nagy L.G."/>
            <person name="Aury J.M."/>
            <person name="Wincker P."/>
            <person name="Grigoriev I.V."/>
            <person name="Bonfante P."/>
            <person name="Martin F.M."/>
        </authorList>
    </citation>
    <scope>NUCLEOTIDE SEQUENCE [LARGE SCALE GENOMIC DNA]</scope>
    <source>
        <strain evidence="1 2">RN42</strain>
    </source>
</reference>